<proteinExistence type="predicted"/>
<evidence type="ECO:0008006" key="3">
    <source>
        <dbReference type="Google" id="ProtNLM"/>
    </source>
</evidence>
<dbReference type="Proteomes" id="UP000547209">
    <property type="component" value="Unassembled WGS sequence"/>
</dbReference>
<dbReference type="RefSeq" id="WP_185143578.1">
    <property type="nucleotide sequence ID" value="NZ_JACJVP010000025.1"/>
</dbReference>
<accession>A0A7X0RTX3</accession>
<dbReference type="PANTHER" id="PTHR37031">
    <property type="entry name" value="METALLOPHOSPHATASE BINDING DOMAIN PROTEIN"/>
    <property type="match status" value="1"/>
</dbReference>
<dbReference type="Gene3D" id="3.60.21.70">
    <property type="entry name" value="PhoD-like phosphatase"/>
    <property type="match status" value="1"/>
</dbReference>
<dbReference type="AlphaFoldDB" id="A0A7X0RTX3"/>
<dbReference type="PANTHER" id="PTHR37031:SF2">
    <property type="entry name" value="PHOD-LIKE PHOSPHATASE METALLOPHOSPHATASE DOMAIN-CONTAINING PROTEIN"/>
    <property type="match status" value="1"/>
</dbReference>
<dbReference type="SUPFAM" id="SSF56300">
    <property type="entry name" value="Metallo-dependent phosphatases"/>
    <property type="match status" value="1"/>
</dbReference>
<dbReference type="EMBL" id="JACJVP010000025">
    <property type="protein sequence ID" value="MBB6672094.1"/>
    <property type="molecule type" value="Genomic_DNA"/>
</dbReference>
<keyword evidence="2" id="KW-1185">Reference proteome</keyword>
<evidence type="ECO:0000313" key="1">
    <source>
        <dbReference type="EMBL" id="MBB6672094.1"/>
    </source>
</evidence>
<evidence type="ECO:0000313" key="2">
    <source>
        <dbReference type="Proteomes" id="UP000547209"/>
    </source>
</evidence>
<name>A0A7X0RTX3_9BACL</name>
<comment type="caution">
    <text evidence="1">The sequence shown here is derived from an EMBL/GenBank/DDBJ whole genome shotgun (WGS) entry which is preliminary data.</text>
</comment>
<protein>
    <recommendedName>
        <fullName evidence="3">PhoD-like phosphatase metallophosphatase domain-containing protein</fullName>
    </recommendedName>
</protein>
<dbReference type="InterPro" id="IPR029052">
    <property type="entry name" value="Metallo-depent_PP-like"/>
</dbReference>
<sequence length="670" mass="76040">MNAKDIFIGPLLRRAQQDLVVICLATFMPINLKFSVREWGKDDWLGHDDTPVPIQVSANLFFYFGRVTPIERGRPFPVRTLLEYSIGVLDADENADYAPFETIVATDGMGLAYGENKLPTFFLQSPAQKLNVMYGSCRKMHDEQGGRSDALFKGDALIAANFGDLDKRPAILCLGGDQIYADDVDPVAMKEILALAKRIEGADAEKLPIAAPLPGVGGRKDFVTKYAQFTSGESDNHLVTFAEYLAMYGLMWNVNNWSAPFGALYSFTSTLGNVRRLLANIPTYMIFDDHDITDDWNLCVKWQKEVYSRLLGRRIIANGLMAYWLAQGYGNDPDLYGDKTLFDIADRIRDRHRQYERVELLFWSMRDWEFHTPTYPFIYFLDTRTKRGMKDGQRGSDEGAPAYLKSPDSWSTTKKKLDALLKRQNRNWPLVLVAAAPVFGFKMIEELQNAVSAVAGPYFLDLESWSANRRHLLLFLNLMADRDVVILSGDVHYAFTSTMKTVVYDDRTLREMIKWLPSGTTLPRTPSGASPTYEPLWSARFLQLTSSALKNYASNTFTRIPANLTTPDTATILTEDGRTLSGDAESDGFAIVEWDLAEGRKVVVRKAKEEVKPGRLFRQRVNDIYNSRYVGEHNLGVASFQDRTVTNYFYTVNGREQERTWNFANRSTWD</sequence>
<dbReference type="InterPro" id="IPR038607">
    <property type="entry name" value="PhoD-like_sf"/>
</dbReference>
<gene>
    <name evidence="1" type="ORF">H7C19_15550</name>
</gene>
<reference evidence="1 2" key="1">
    <citation type="submission" date="2020-08" db="EMBL/GenBank/DDBJ databases">
        <title>Cohnella phylogeny.</title>
        <authorList>
            <person name="Dunlap C."/>
        </authorList>
    </citation>
    <scope>NUCLEOTIDE SEQUENCE [LARGE SCALE GENOMIC DNA]</scope>
    <source>
        <strain evidence="1 2">DSM 28246</strain>
    </source>
</reference>
<organism evidence="1 2">
    <name type="scientific">Cohnella nanjingensis</name>
    <dbReference type="NCBI Taxonomy" id="1387779"/>
    <lineage>
        <taxon>Bacteria</taxon>
        <taxon>Bacillati</taxon>
        <taxon>Bacillota</taxon>
        <taxon>Bacilli</taxon>
        <taxon>Bacillales</taxon>
        <taxon>Paenibacillaceae</taxon>
        <taxon>Cohnella</taxon>
    </lineage>
</organism>